<keyword evidence="2" id="KW-1185">Reference proteome</keyword>
<dbReference type="InterPro" id="IPR011009">
    <property type="entry name" value="Kinase-like_dom_sf"/>
</dbReference>
<dbReference type="Gene3D" id="3.30.200.20">
    <property type="entry name" value="Phosphorylase Kinase, domain 1"/>
    <property type="match status" value="1"/>
</dbReference>
<sequence length="108" mass="12635">MMDLNSQPKIELTIIEIEVMKLYRRENIVNLLDCYSIGEKLCVVMDISTSFNDKIHETQQVISLSKSFYRTVFPCHYLEGRADNNFFMTGTLSIEILKMTMGYLAWHD</sequence>
<organism evidence="1 2">
    <name type="scientific">Lymnaea stagnalis</name>
    <name type="common">Great pond snail</name>
    <name type="synonym">Helix stagnalis</name>
    <dbReference type="NCBI Taxonomy" id="6523"/>
    <lineage>
        <taxon>Eukaryota</taxon>
        <taxon>Metazoa</taxon>
        <taxon>Spiralia</taxon>
        <taxon>Lophotrochozoa</taxon>
        <taxon>Mollusca</taxon>
        <taxon>Gastropoda</taxon>
        <taxon>Heterobranchia</taxon>
        <taxon>Euthyneura</taxon>
        <taxon>Panpulmonata</taxon>
        <taxon>Hygrophila</taxon>
        <taxon>Lymnaeoidea</taxon>
        <taxon>Lymnaeidae</taxon>
        <taxon>Lymnaea</taxon>
    </lineage>
</organism>
<evidence type="ECO:0000313" key="2">
    <source>
        <dbReference type="Proteomes" id="UP001497497"/>
    </source>
</evidence>
<dbReference type="SUPFAM" id="SSF56112">
    <property type="entry name" value="Protein kinase-like (PK-like)"/>
    <property type="match status" value="1"/>
</dbReference>
<name>A0AAV2H7Y8_LYMST</name>
<dbReference type="Proteomes" id="UP001497497">
    <property type="component" value="Unassembled WGS sequence"/>
</dbReference>
<reference evidence="1 2" key="1">
    <citation type="submission" date="2024-04" db="EMBL/GenBank/DDBJ databases">
        <authorList>
            <consortium name="Genoscope - CEA"/>
            <person name="William W."/>
        </authorList>
    </citation>
    <scope>NUCLEOTIDE SEQUENCE [LARGE SCALE GENOMIC DNA]</scope>
</reference>
<accession>A0AAV2H7Y8</accession>
<comment type="caution">
    <text evidence="1">The sequence shown here is derived from an EMBL/GenBank/DDBJ whole genome shotgun (WGS) entry which is preliminary data.</text>
</comment>
<dbReference type="AlphaFoldDB" id="A0AAV2H7Y8"/>
<gene>
    <name evidence="1" type="ORF">GSLYS_00003930001</name>
</gene>
<evidence type="ECO:0000313" key="1">
    <source>
        <dbReference type="EMBL" id="CAL1529775.1"/>
    </source>
</evidence>
<dbReference type="EMBL" id="CAXITT010000055">
    <property type="protein sequence ID" value="CAL1529775.1"/>
    <property type="molecule type" value="Genomic_DNA"/>
</dbReference>
<proteinExistence type="predicted"/>
<protein>
    <submittedName>
        <fullName evidence="1">Uncharacterized protein</fullName>
    </submittedName>
</protein>